<keyword evidence="1" id="KW-0175">Coiled coil</keyword>
<comment type="caution">
    <text evidence="3">The sequence shown here is derived from an EMBL/GenBank/DDBJ whole genome shotgun (WGS) entry which is preliminary data.</text>
</comment>
<protein>
    <submittedName>
        <fullName evidence="3">Uncharacterized protein</fullName>
    </submittedName>
</protein>
<evidence type="ECO:0000313" key="5">
    <source>
        <dbReference type="Proteomes" id="UP000494256"/>
    </source>
</evidence>
<dbReference type="EMBL" id="CADEBC010000570">
    <property type="protein sequence ID" value="CAB3255124.1"/>
    <property type="molecule type" value="Genomic_DNA"/>
</dbReference>
<feature type="coiled-coil region" evidence="1">
    <location>
        <begin position="35"/>
        <end position="87"/>
    </location>
</feature>
<keyword evidence="4" id="KW-1185">Reference proteome</keyword>
<proteinExistence type="predicted"/>
<evidence type="ECO:0000313" key="3">
    <source>
        <dbReference type="EMBL" id="CAB3258709.1"/>
    </source>
</evidence>
<name>A0A8S1B7L9_ARCPL</name>
<reference evidence="4 5" key="1">
    <citation type="submission" date="2020-04" db="EMBL/GenBank/DDBJ databases">
        <authorList>
            <person name="Wallbank WR R."/>
            <person name="Pardo Diaz C."/>
            <person name="Kozak K."/>
            <person name="Martin S."/>
            <person name="Jiggins C."/>
            <person name="Moest M."/>
            <person name="Warren A I."/>
            <person name="Byers J.R.P. K."/>
            <person name="Montejo-Kovacevich G."/>
            <person name="Yen C E."/>
        </authorList>
    </citation>
    <scope>NUCLEOTIDE SEQUENCE [LARGE SCALE GENOMIC DNA]</scope>
</reference>
<evidence type="ECO:0000256" key="1">
    <source>
        <dbReference type="SAM" id="Coils"/>
    </source>
</evidence>
<evidence type="ECO:0000313" key="4">
    <source>
        <dbReference type="Proteomes" id="UP000494106"/>
    </source>
</evidence>
<dbReference type="AlphaFoldDB" id="A0A8S1B7L9"/>
<gene>
    <name evidence="2" type="ORF">APLA_LOCUS14710</name>
    <name evidence="3" type="ORF">APLA_LOCUS16334</name>
</gene>
<sequence>MIKYRKEVPTLVWARLKRLVTILYVSKEKKLDELLKVEKNHIVNLKKELDAEELNEQKLQLELIKEEMEHKRELNKLLKQVSSLKVKEKFL</sequence>
<organism evidence="3 5">
    <name type="scientific">Arctia plantaginis</name>
    <name type="common">Wood tiger moth</name>
    <name type="synonym">Phalaena plantaginis</name>
    <dbReference type="NCBI Taxonomy" id="874455"/>
    <lineage>
        <taxon>Eukaryota</taxon>
        <taxon>Metazoa</taxon>
        <taxon>Ecdysozoa</taxon>
        <taxon>Arthropoda</taxon>
        <taxon>Hexapoda</taxon>
        <taxon>Insecta</taxon>
        <taxon>Pterygota</taxon>
        <taxon>Neoptera</taxon>
        <taxon>Endopterygota</taxon>
        <taxon>Lepidoptera</taxon>
        <taxon>Glossata</taxon>
        <taxon>Ditrysia</taxon>
        <taxon>Noctuoidea</taxon>
        <taxon>Erebidae</taxon>
        <taxon>Arctiinae</taxon>
        <taxon>Arctia</taxon>
    </lineage>
</organism>
<accession>A0A8S1B7L9</accession>
<dbReference type="Proteomes" id="UP000494256">
    <property type="component" value="Unassembled WGS sequence"/>
</dbReference>
<dbReference type="EMBL" id="CADEBD010000665">
    <property type="protein sequence ID" value="CAB3258709.1"/>
    <property type="molecule type" value="Genomic_DNA"/>
</dbReference>
<evidence type="ECO:0000313" key="2">
    <source>
        <dbReference type="EMBL" id="CAB3255124.1"/>
    </source>
</evidence>
<dbReference type="Proteomes" id="UP000494106">
    <property type="component" value="Unassembled WGS sequence"/>
</dbReference>